<evidence type="ECO:0000313" key="7">
    <source>
        <dbReference type="Proteomes" id="UP000025227"/>
    </source>
</evidence>
<dbReference type="OMA" id="MGPRCEN"/>
<dbReference type="WBParaSite" id="HCON_00078107-00001">
    <property type="protein sequence ID" value="HCON_00078107-00001"/>
    <property type="gene ID" value="HCON_00078107"/>
</dbReference>
<dbReference type="AlphaFoldDB" id="A0A7I4YBQ2"/>
<dbReference type="GO" id="GO:0000981">
    <property type="term" value="F:DNA-binding transcription factor activity, RNA polymerase II-specific"/>
    <property type="evidence" value="ECO:0007669"/>
    <property type="project" value="TreeGrafter"/>
</dbReference>
<dbReference type="GO" id="GO:0046983">
    <property type="term" value="F:protein dimerization activity"/>
    <property type="evidence" value="ECO:0007669"/>
    <property type="project" value="InterPro"/>
</dbReference>
<dbReference type="Pfam" id="PF16421">
    <property type="entry name" value="E2F_CC-MB"/>
    <property type="match status" value="1"/>
</dbReference>
<reference evidence="8" key="1">
    <citation type="submission" date="2020-12" db="UniProtKB">
        <authorList>
            <consortium name="WormBaseParasite"/>
        </authorList>
    </citation>
    <scope>IDENTIFICATION</scope>
    <source>
        <strain evidence="8">MHco3</strain>
    </source>
</reference>
<dbReference type="InterPro" id="IPR032198">
    <property type="entry name" value="E2F_CC-MB"/>
</dbReference>
<protein>
    <submittedName>
        <fullName evidence="8">E2F_TDP domain-containing protein</fullName>
    </submittedName>
</protein>
<sequence length="370" mass="40929">MGPRCENSLKAITRKFVKWVARGEAVNLNDAASVLCVSKRRLYDVVNVLEGVGIIEKCGMNKVRMRDGVEDASHSSDLFSECAVLQQLEVEIDQKVHKLLKALEMDTIDNHYAYIRLQDLRSSHTFTDKTLIIVKSSAETNVRTSLTESSNTAQSQVKFEANGSATLQGFLSPAGSYVHSDFEQHLFKCECTNFCYGPASATADLGCVINGEASGLGCVIKEEPTDSTALEDKENWRHLTRCNGFLAVSEVVVKEEASTTRSNENYQCTNFSIDRAPYITSDVLLRNGQSVPTNRKGYHKLEFPDTRDECPAVVLKEEPVYSIPDEKQNCTSNFSHFYGSGWSSTESFSLGVAESYNSTESGFSKHADVS</sequence>
<evidence type="ECO:0000256" key="1">
    <source>
        <dbReference type="ARBA" id="ARBA00010940"/>
    </source>
</evidence>
<keyword evidence="4 5" id="KW-0804">Transcription</keyword>
<dbReference type="Gene3D" id="6.10.250.540">
    <property type="match status" value="1"/>
</dbReference>
<dbReference type="InterPro" id="IPR036390">
    <property type="entry name" value="WH_DNA-bd_sf"/>
</dbReference>
<dbReference type="InterPro" id="IPR036388">
    <property type="entry name" value="WH-like_DNA-bd_sf"/>
</dbReference>
<dbReference type="InterPro" id="IPR037241">
    <property type="entry name" value="E2F-DP_heterodim"/>
</dbReference>
<accession>A0A7I4YBQ2</accession>
<dbReference type="GO" id="GO:0000978">
    <property type="term" value="F:RNA polymerase II cis-regulatory region sequence-specific DNA binding"/>
    <property type="evidence" value="ECO:0007669"/>
    <property type="project" value="InterPro"/>
</dbReference>
<organism evidence="7 8">
    <name type="scientific">Haemonchus contortus</name>
    <name type="common">Barber pole worm</name>
    <dbReference type="NCBI Taxonomy" id="6289"/>
    <lineage>
        <taxon>Eukaryota</taxon>
        <taxon>Metazoa</taxon>
        <taxon>Ecdysozoa</taxon>
        <taxon>Nematoda</taxon>
        <taxon>Chromadorea</taxon>
        <taxon>Rhabditida</taxon>
        <taxon>Rhabditina</taxon>
        <taxon>Rhabditomorpha</taxon>
        <taxon>Strongyloidea</taxon>
        <taxon>Trichostrongylidae</taxon>
        <taxon>Haemonchus</taxon>
    </lineage>
</organism>
<comment type="similarity">
    <text evidence="1 5">Belongs to the E2F/DP family.</text>
</comment>
<keyword evidence="5" id="KW-0539">Nucleus</keyword>
<evidence type="ECO:0000256" key="4">
    <source>
        <dbReference type="ARBA" id="ARBA00023163"/>
    </source>
</evidence>
<proteinExistence type="inferred from homology"/>
<evidence type="ECO:0000313" key="8">
    <source>
        <dbReference type="WBParaSite" id="HCON_00078107-00001"/>
    </source>
</evidence>
<dbReference type="Proteomes" id="UP000025227">
    <property type="component" value="Unplaced"/>
</dbReference>
<dbReference type="InterPro" id="IPR003316">
    <property type="entry name" value="E2F_WHTH_DNA-bd_dom"/>
</dbReference>
<dbReference type="PANTHER" id="PTHR12081:SF18">
    <property type="entry name" value="TRANSCRIPTION FACTOR E2F2-RELATED"/>
    <property type="match status" value="1"/>
</dbReference>
<dbReference type="OrthoDB" id="1743261at2759"/>
<dbReference type="GO" id="GO:0090575">
    <property type="term" value="C:RNA polymerase II transcription regulator complex"/>
    <property type="evidence" value="ECO:0007669"/>
    <property type="project" value="TreeGrafter"/>
</dbReference>
<dbReference type="Gene3D" id="1.10.10.10">
    <property type="entry name" value="Winged helix-like DNA-binding domain superfamily/Winged helix DNA-binding domain"/>
    <property type="match status" value="1"/>
</dbReference>
<keyword evidence="2 5" id="KW-0805">Transcription regulation</keyword>
<dbReference type="SUPFAM" id="SSF144074">
    <property type="entry name" value="E2F-DP heterodimerization region"/>
    <property type="match status" value="1"/>
</dbReference>
<dbReference type="SMART" id="SM01372">
    <property type="entry name" value="E2F_TDP"/>
    <property type="match status" value="1"/>
</dbReference>
<dbReference type="InterPro" id="IPR015633">
    <property type="entry name" value="E2F"/>
</dbReference>
<name>A0A7I4YBQ2_HAECO</name>
<evidence type="ECO:0000259" key="6">
    <source>
        <dbReference type="SMART" id="SM01372"/>
    </source>
</evidence>
<keyword evidence="7" id="KW-1185">Reference proteome</keyword>
<feature type="domain" description="E2F/DP family winged-helix DNA-binding" evidence="6">
    <location>
        <begin position="4"/>
        <end position="67"/>
    </location>
</feature>
<comment type="subcellular location">
    <subcellularLocation>
        <location evidence="5">Nucleus</location>
    </subcellularLocation>
</comment>
<dbReference type="SUPFAM" id="SSF46785">
    <property type="entry name" value="Winged helix' DNA-binding domain"/>
    <property type="match status" value="1"/>
</dbReference>
<keyword evidence="3 5" id="KW-0238">DNA-binding</keyword>
<evidence type="ECO:0000256" key="2">
    <source>
        <dbReference type="ARBA" id="ARBA00023015"/>
    </source>
</evidence>
<evidence type="ECO:0000256" key="3">
    <source>
        <dbReference type="ARBA" id="ARBA00023125"/>
    </source>
</evidence>
<dbReference type="Pfam" id="PF02319">
    <property type="entry name" value="WHD_E2F_TDP"/>
    <property type="match status" value="1"/>
</dbReference>
<dbReference type="PANTHER" id="PTHR12081">
    <property type="entry name" value="TRANSCRIPTION FACTOR E2F"/>
    <property type="match status" value="1"/>
</dbReference>
<evidence type="ECO:0000256" key="5">
    <source>
        <dbReference type="RuleBase" id="RU003796"/>
    </source>
</evidence>